<dbReference type="InterPro" id="IPR012675">
    <property type="entry name" value="Beta-grasp_dom_sf"/>
</dbReference>
<dbReference type="Gene3D" id="3.10.20.30">
    <property type="match status" value="1"/>
</dbReference>
<evidence type="ECO:0000313" key="1">
    <source>
        <dbReference type="EMBL" id="VAX01691.1"/>
    </source>
</evidence>
<dbReference type="InterPro" id="IPR010035">
    <property type="entry name" value="Thi_S"/>
</dbReference>
<accession>A0A3B1AIZ5</accession>
<dbReference type="CDD" id="cd00565">
    <property type="entry name" value="Ubl_ThiS"/>
    <property type="match status" value="1"/>
</dbReference>
<organism evidence="1">
    <name type="scientific">hydrothermal vent metagenome</name>
    <dbReference type="NCBI Taxonomy" id="652676"/>
    <lineage>
        <taxon>unclassified sequences</taxon>
        <taxon>metagenomes</taxon>
        <taxon>ecological metagenomes</taxon>
    </lineage>
</organism>
<dbReference type="InterPro" id="IPR016155">
    <property type="entry name" value="Mopterin_synth/thiamin_S_b"/>
</dbReference>
<dbReference type="EMBL" id="UOFS01000049">
    <property type="protein sequence ID" value="VAX01691.1"/>
    <property type="molecule type" value="Genomic_DNA"/>
</dbReference>
<dbReference type="Pfam" id="PF02597">
    <property type="entry name" value="ThiS"/>
    <property type="match status" value="1"/>
</dbReference>
<dbReference type="AlphaFoldDB" id="A0A3B1AIZ5"/>
<sequence length="66" mass="7175">MNIMVNGKTKNVKSNYTAQQLLSDMGFAGKRVAVELNMEIVPRSNYAQTFIADGDKIEIVRAIGGG</sequence>
<protein>
    <submittedName>
        <fullName evidence="1">Sulfur carrier protein ThiS</fullName>
    </submittedName>
</protein>
<name>A0A3B1AIZ5_9ZZZZ</name>
<dbReference type="NCBIfam" id="TIGR01683">
    <property type="entry name" value="thiS"/>
    <property type="match status" value="1"/>
</dbReference>
<proteinExistence type="predicted"/>
<gene>
    <name evidence="1" type="ORF">MNBD_GAMMA22-2087</name>
</gene>
<dbReference type="InterPro" id="IPR003749">
    <property type="entry name" value="ThiS/MoaD-like"/>
</dbReference>
<dbReference type="SUPFAM" id="SSF54285">
    <property type="entry name" value="MoaD/ThiS"/>
    <property type="match status" value="1"/>
</dbReference>
<dbReference type="PANTHER" id="PTHR34472:SF1">
    <property type="entry name" value="SULFUR CARRIER PROTEIN THIS"/>
    <property type="match status" value="1"/>
</dbReference>
<reference evidence="1" key="1">
    <citation type="submission" date="2018-06" db="EMBL/GenBank/DDBJ databases">
        <authorList>
            <person name="Zhirakovskaya E."/>
        </authorList>
    </citation>
    <scope>NUCLEOTIDE SEQUENCE</scope>
</reference>
<dbReference type="PANTHER" id="PTHR34472">
    <property type="entry name" value="SULFUR CARRIER PROTEIN THIS"/>
    <property type="match status" value="1"/>
</dbReference>